<protein>
    <submittedName>
        <fullName evidence="1">Uncharacterized protein</fullName>
    </submittedName>
</protein>
<name>A0A6G5QLQ3_CAMRE</name>
<dbReference type="AlphaFoldDB" id="A0A6G5QLQ3"/>
<accession>A0A6G5QLQ3</accession>
<evidence type="ECO:0000313" key="2">
    <source>
        <dbReference type="Proteomes" id="UP000502377"/>
    </source>
</evidence>
<gene>
    <name evidence="1" type="ORF">CRECT_0871</name>
</gene>
<dbReference type="EMBL" id="CP012543">
    <property type="protein sequence ID" value="QCD46549.1"/>
    <property type="molecule type" value="Genomic_DNA"/>
</dbReference>
<dbReference type="Proteomes" id="UP000502377">
    <property type="component" value="Chromosome"/>
</dbReference>
<sequence length="52" mass="6040">MILIDFAAARSEVWRSPNFTDQNLHRKNALLGGDRIKFGINLRRGDFAARFY</sequence>
<dbReference type="KEGG" id="crx:CRECT_0871"/>
<evidence type="ECO:0000313" key="1">
    <source>
        <dbReference type="EMBL" id="QCD46549.1"/>
    </source>
</evidence>
<reference evidence="1 2" key="1">
    <citation type="submission" date="2016-07" db="EMBL/GenBank/DDBJ databases">
        <title>Comparative genomics of the Campylobacter concisus group.</title>
        <authorList>
            <person name="Miller W.G."/>
            <person name="Yee E."/>
            <person name="Chapman M.H."/>
            <person name="Huynh S."/>
            <person name="Bono J.L."/>
            <person name="On S.L.W."/>
            <person name="StLeger J."/>
            <person name="Foster G."/>
            <person name="Parker C.T."/>
        </authorList>
    </citation>
    <scope>NUCLEOTIDE SEQUENCE [LARGE SCALE GENOMIC DNA]</scope>
    <source>
        <strain evidence="1 2">ATCC 33238</strain>
    </source>
</reference>
<proteinExistence type="predicted"/>
<organism evidence="1 2">
    <name type="scientific">Campylobacter rectus</name>
    <name type="common">Wolinella recta</name>
    <dbReference type="NCBI Taxonomy" id="203"/>
    <lineage>
        <taxon>Bacteria</taxon>
        <taxon>Pseudomonadati</taxon>
        <taxon>Campylobacterota</taxon>
        <taxon>Epsilonproteobacteria</taxon>
        <taxon>Campylobacterales</taxon>
        <taxon>Campylobacteraceae</taxon>
        <taxon>Campylobacter</taxon>
    </lineage>
</organism>